<name>A0A024K2N2_9MYCO</name>
<dbReference type="STRING" id="47839.BN973_04475"/>
<dbReference type="HOGENOM" id="CLU_2634348_0_0_11"/>
<sequence length="77" mass="8057">MPTLRAMSISSLESIVKVTMPSTSPGVRPASSSAALTASHANCSSLRPDSLENSVWPIPTIAQLPGSELMRPPRRAG</sequence>
<organism evidence="1">
    <name type="scientific">Mycobacterium triplex</name>
    <dbReference type="NCBI Taxonomy" id="47839"/>
    <lineage>
        <taxon>Bacteria</taxon>
        <taxon>Bacillati</taxon>
        <taxon>Actinomycetota</taxon>
        <taxon>Actinomycetes</taxon>
        <taxon>Mycobacteriales</taxon>
        <taxon>Mycobacteriaceae</taxon>
        <taxon>Mycobacterium</taxon>
        <taxon>Mycobacterium simiae complex</taxon>
    </lineage>
</organism>
<proteinExistence type="predicted"/>
<reference evidence="1" key="1">
    <citation type="journal article" date="2014" name="Genome Announc.">
        <title>Draft Genome Sequence of Mycobacterium triplex DSM 44626.</title>
        <authorList>
            <person name="Sassi M."/>
            <person name="Croce O."/>
            <person name="Robert C."/>
            <person name="Raoult D."/>
            <person name="Drancourt M."/>
        </authorList>
    </citation>
    <scope>NUCLEOTIDE SEQUENCE [LARGE SCALE GENOMIC DNA]</scope>
    <source>
        <strain evidence="1">DSM 44626</strain>
    </source>
</reference>
<protein>
    <submittedName>
        <fullName evidence="1">Uncharacterized protein</fullName>
    </submittedName>
</protein>
<dbReference type="AlphaFoldDB" id="A0A024K2N2"/>
<dbReference type="Proteomes" id="UP000028880">
    <property type="component" value="Unassembled WGS sequence"/>
</dbReference>
<dbReference type="EMBL" id="HG964446">
    <property type="protein sequence ID" value="CDO90084.1"/>
    <property type="molecule type" value="Genomic_DNA"/>
</dbReference>
<gene>
    <name evidence="1" type="ORF">BN973_04475</name>
</gene>
<reference evidence="1" key="2">
    <citation type="submission" date="2014-04" db="EMBL/GenBank/DDBJ databases">
        <authorList>
            <person name="Urmite Genomes U."/>
        </authorList>
    </citation>
    <scope>NUCLEOTIDE SEQUENCE</scope>
    <source>
        <strain evidence="1">DSM 44626</strain>
    </source>
</reference>
<accession>A0A024K2N2</accession>
<evidence type="ECO:0000313" key="1">
    <source>
        <dbReference type="EMBL" id="CDO90084.1"/>
    </source>
</evidence>